<dbReference type="Pfam" id="PF25258">
    <property type="entry name" value="DUF7859"/>
    <property type="match status" value="1"/>
</dbReference>
<keyword evidence="1" id="KW-1133">Transmembrane helix</keyword>
<sequence length="43" mass="4932">MVDIGPAFYVLAIAFLLFVFFVFLFLRRTLTGFKEGVESGKRD</sequence>
<evidence type="ECO:0000313" key="3">
    <source>
        <dbReference type="Proteomes" id="UP000198518"/>
    </source>
</evidence>
<evidence type="ECO:0000256" key="1">
    <source>
        <dbReference type="SAM" id="Phobius"/>
    </source>
</evidence>
<feature type="transmembrane region" description="Helical" evidence="1">
    <location>
        <begin position="6"/>
        <end position="26"/>
    </location>
</feature>
<dbReference type="Proteomes" id="UP000198518">
    <property type="component" value="Unassembled WGS sequence"/>
</dbReference>
<organism evidence="2 3">
    <name type="scientific">Halobacterium jilantaiense</name>
    <dbReference type="NCBI Taxonomy" id="355548"/>
    <lineage>
        <taxon>Archaea</taxon>
        <taxon>Methanobacteriati</taxon>
        <taxon>Methanobacteriota</taxon>
        <taxon>Stenosarchaea group</taxon>
        <taxon>Halobacteria</taxon>
        <taxon>Halobacteriales</taxon>
        <taxon>Halobacteriaceae</taxon>
        <taxon>Halobacterium</taxon>
    </lineage>
</organism>
<gene>
    <name evidence="2" type="ORF">SAMN04487945_1779</name>
</gene>
<keyword evidence="3" id="KW-1185">Reference proteome</keyword>
<name>A0A1I0PLC5_9EURY</name>
<dbReference type="EMBL" id="FOJA01000001">
    <property type="protein sequence ID" value="SEW15139.1"/>
    <property type="molecule type" value="Genomic_DNA"/>
</dbReference>
<dbReference type="AlphaFoldDB" id="A0A1I0PLC5"/>
<evidence type="ECO:0000313" key="2">
    <source>
        <dbReference type="EMBL" id="SEW15139.1"/>
    </source>
</evidence>
<dbReference type="RefSeq" id="WP_281242477.1">
    <property type="nucleotide sequence ID" value="NZ_FOJA01000001.1"/>
</dbReference>
<reference evidence="2 3" key="1">
    <citation type="submission" date="2016-10" db="EMBL/GenBank/DDBJ databases">
        <authorList>
            <person name="de Groot N.N."/>
        </authorList>
    </citation>
    <scope>NUCLEOTIDE SEQUENCE [LARGE SCALE GENOMIC DNA]</scope>
    <source>
        <strain evidence="2 3">CGMCC 1.5337</strain>
    </source>
</reference>
<keyword evidence="1" id="KW-0812">Transmembrane</keyword>
<proteinExistence type="predicted"/>
<keyword evidence="1" id="KW-0472">Membrane</keyword>
<dbReference type="InterPro" id="IPR057181">
    <property type="entry name" value="DUF7859"/>
</dbReference>
<protein>
    <submittedName>
        <fullName evidence="2">Uncharacterized protein</fullName>
    </submittedName>
</protein>
<accession>A0A1I0PLC5</accession>